<protein>
    <submittedName>
        <fullName evidence="1">Transposase</fullName>
    </submittedName>
</protein>
<sequence>MCDSDPHITIEQLATSLTLSTGSVHAILTKHLGVSKVCSRWVPYLLNQTQKKTQVRNAKKLLEKVNSERTEQGIDCKRDFSPSTTKTRSYTIFFDAHGPVCQICTPKGQTVTGHLYATVVLPEIEKHYIERRPATGLRGIKILYDNARPHKSKEVKEKIASIGLEELEHPPYSPDLAPCDFWLFDGLKKHLAGTVFGERMQIGRAIQRYLRDIPQEEYKKTFFKWIERLKLVVEHKGDYFEHL</sequence>
<name>A0AAV7JSZ8_9METZ</name>
<dbReference type="InterPro" id="IPR052709">
    <property type="entry name" value="Transposase-MT_Hybrid"/>
</dbReference>
<accession>A0AAV7JSZ8</accession>
<dbReference type="Proteomes" id="UP001165289">
    <property type="component" value="Unassembled WGS sequence"/>
</dbReference>
<keyword evidence="2" id="KW-1185">Reference proteome</keyword>
<organism evidence="1 2">
    <name type="scientific">Oopsacas minuta</name>
    <dbReference type="NCBI Taxonomy" id="111878"/>
    <lineage>
        <taxon>Eukaryota</taxon>
        <taxon>Metazoa</taxon>
        <taxon>Porifera</taxon>
        <taxon>Hexactinellida</taxon>
        <taxon>Hexasterophora</taxon>
        <taxon>Lyssacinosida</taxon>
        <taxon>Leucopsacidae</taxon>
        <taxon>Oopsacas</taxon>
    </lineage>
</organism>
<reference evidence="1 2" key="1">
    <citation type="journal article" date="2023" name="BMC Biol.">
        <title>The compact genome of the sponge Oopsacas minuta (Hexactinellida) is lacking key metazoan core genes.</title>
        <authorList>
            <person name="Santini S."/>
            <person name="Schenkelaars Q."/>
            <person name="Jourda C."/>
            <person name="Duchesne M."/>
            <person name="Belahbib H."/>
            <person name="Rocher C."/>
            <person name="Selva M."/>
            <person name="Riesgo A."/>
            <person name="Vervoort M."/>
            <person name="Leys S.P."/>
            <person name="Kodjabachian L."/>
            <person name="Le Bivic A."/>
            <person name="Borchiellini C."/>
            <person name="Claverie J.M."/>
            <person name="Renard E."/>
        </authorList>
    </citation>
    <scope>NUCLEOTIDE SEQUENCE [LARGE SCALE GENOMIC DNA]</scope>
    <source>
        <strain evidence="1">SPO-2</strain>
    </source>
</reference>
<evidence type="ECO:0000313" key="1">
    <source>
        <dbReference type="EMBL" id="KAI6651826.1"/>
    </source>
</evidence>
<dbReference type="EMBL" id="JAKMXF010000301">
    <property type="protein sequence ID" value="KAI6651826.1"/>
    <property type="molecule type" value="Genomic_DNA"/>
</dbReference>
<dbReference type="Gene3D" id="3.30.420.10">
    <property type="entry name" value="Ribonuclease H-like superfamily/Ribonuclease H"/>
    <property type="match status" value="1"/>
</dbReference>
<comment type="caution">
    <text evidence="1">The sequence shown here is derived from an EMBL/GenBank/DDBJ whole genome shotgun (WGS) entry which is preliminary data.</text>
</comment>
<dbReference type="AlphaFoldDB" id="A0AAV7JSZ8"/>
<gene>
    <name evidence="1" type="ORF">LOD99_4705</name>
</gene>
<dbReference type="PANTHER" id="PTHR46060">
    <property type="entry name" value="MARINER MOS1 TRANSPOSASE-LIKE PROTEIN"/>
    <property type="match status" value="1"/>
</dbReference>
<dbReference type="InterPro" id="IPR036397">
    <property type="entry name" value="RNaseH_sf"/>
</dbReference>
<dbReference type="PANTHER" id="PTHR46060:SF1">
    <property type="entry name" value="MARINER MOS1 TRANSPOSASE-LIKE PROTEIN"/>
    <property type="match status" value="1"/>
</dbReference>
<evidence type="ECO:0000313" key="2">
    <source>
        <dbReference type="Proteomes" id="UP001165289"/>
    </source>
</evidence>
<proteinExistence type="predicted"/>
<dbReference type="GO" id="GO:0003676">
    <property type="term" value="F:nucleic acid binding"/>
    <property type="evidence" value="ECO:0007669"/>
    <property type="project" value="InterPro"/>
</dbReference>